<dbReference type="CTD" id="36411"/>
<dbReference type="GeneID" id="112680281"/>
<dbReference type="RefSeq" id="XP_025406104.1">
    <property type="nucleotide sequence ID" value="XM_025550319.1"/>
</dbReference>
<evidence type="ECO:0000256" key="3">
    <source>
        <dbReference type="SAM" id="SignalP"/>
    </source>
</evidence>
<sequence>MMFLLPIFVSICTFMGAAGAQTNLNQDDLRNIKTQLNLLIEKRQQDYQQLEKSLYESLKGSTDLDALKEEIQLLRDEQLKMTHSGNDGFRDKVAVGWLKEVIGSLRSEMQAVWSAINETAQIHKTVAIQNDLQALKKDLDSDRKDLQTMQGELLSVRKNVKDMVTKHSELKKKIDTIVKHQNAIDKKNNENDVQSAYNSVYKQVAFKSDDNQLKTNVITTFVTDRETQELEQLESFRKTLTHRMVRLEKRMKSIMYRESMAVKQENRLSRLEADLNATKEALAFNATRQDSTQDRLHGSLLELLENVESLDDRVDACLPEMRKEMSKIEFAVTRMNASMAIIKEDQNNQILTTKALGEGMSAIQRKIAKYDEKQVGKTIVMSHIMRENCTECTYVIDELATLQNSFKRIVDGLPKDCSEMKSSGIYLIAPDGKNPLLVHCDLSDNMSWITIQKRTNDRLNFNHNWNEYAKGFGNLNGDFWLGNEAIHQLTLGNASTLRILMTDIYGNNWQADYSHFAVSDATDGYQLDISGYRGNATDALSFQNGHRFSTADHDQDTSRANCATNYEGGWWYSRCQHANLNGKYNYGLTWYDNSRNLWMTIAQSEMKIGRPATASG</sequence>
<feature type="coiled-coil region" evidence="2">
    <location>
        <begin position="132"/>
        <end position="190"/>
    </location>
</feature>
<feature type="coiled-coil region" evidence="2">
    <location>
        <begin position="33"/>
        <end position="84"/>
    </location>
</feature>
<dbReference type="InterPro" id="IPR020837">
    <property type="entry name" value="Fibrinogen_CS"/>
</dbReference>
<keyword evidence="5" id="KW-1185">Reference proteome</keyword>
<evidence type="ECO:0000313" key="6">
    <source>
        <dbReference type="RefSeq" id="XP_025406104.1"/>
    </source>
</evidence>
<keyword evidence="1" id="KW-1015">Disulfide bond</keyword>
<gene>
    <name evidence="6" type="primary">LOC112680281</name>
</gene>
<evidence type="ECO:0000313" key="5">
    <source>
        <dbReference type="Proteomes" id="UP000694846"/>
    </source>
</evidence>
<dbReference type="PROSITE" id="PS00514">
    <property type="entry name" value="FIBRINOGEN_C_1"/>
    <property type="match status" value="1"/>
</dbReference>
<feature type="domain" description="Fibrinogen C-terminal" evidence="4">
    <location>
        <begin position="408"/>
        <end position="612"/>
    </location>
</feature>
<dbReference type="InterPro" id="IPR002181">
    <property type="entry name" value="Fibrinogen_a/b/g_C_dom"/>
</dbReference>
<dbReference type="Proteomes" id="UP000694846">
    <property type="component" value="Unplaced"/>
</dbReference>
<name>A0A8B8F5L6_9HEMI</name>
<dbReference type="PANTHER" id="PTHR19143">
    <property type="entry name" value="FIBRINOGEN/TENASCIN/ANGIOPOEITIN"/>
    <property type="match status" value="1"/>
</dbReference>
<accession>A0A8B8F5L6</accession>
<dbReference type="PANTHER" id="PTHR19143:SF444">
    <property type="entry name" value="PROTEIN SCABROUS"/>
    <property type="match status" value="1"/>
</dbReference>
<evidence type="ECO:0000256" key="1">
    <source>
        <dbReference type="ARBA" id="ARBA00023157"/>
    </source>
</evidence>
<keyword evidence="2" id="KW-0175">Coiled coil</keyword>
<dbReference type="InterPro" id="IPR050373">
    <property type="entry name" value="Fibrinogen_C-term_domain"/>
</dbReference>
<protein>
    <submittedName>
        <fullName evidence="6">Protein scabrous</fullName>
    </submittedName>
</protein>
<proteinExistence type="predicted"/>
<dbReference type="CDD" id="cd00087">
    <property type="entry name" value="FReD"/>
    <property type="match status" value="1"/>
</dbReference>
<dbReference type="Gene3D" id="3.90.215.10">
    <property type="entry name" value="Gamma Fibrinogen, chain A, domain 1"/>
    <property type="match status" value="1"/>
</dbReference>
<dbReference type="GO" id="GO:0005615">
    <property type="term" value="C:extracellular space"/>
    <property type="evidence" value="ECO:0007669"/>
    <property type="project" value="TreeGrafter"/>
</dbReference>
<keyword evidence="3" id="KW-0732">Signal</keyword>
<evidence type="ECO:0000259" key="4">
    <source>
        <dbReference type="PROSITE" id="PS51406"/>
    </source>
</evidence>
<dbReference type="InterPro" id="IPR014716">
    <property type="entry name" value="Fibrinogen_a/b/g_C_1"/>
</dbReference>
<dbReference type="InterPro" id="IPR036056">
    <property type="entry name" value="Fibrinogen-like_C"/>
</dbReference>
<feature type="chain" id="PRO_5034206516" evidence="3">
    <location>
        <begin position="20"/>
        <end position="616"/>
    </location>
</feature>
<feature type="signal peptide" evidence="3">
    <location>
        <begin position="1"/>
        <end position="19"/>
    </location>
</feature>
<reference evidence="6" key="1">
    <citation type="submission" date="2025-08" db="UniProtKB">
        <authorList>
            <consortium name="RefSeq"/>
        </authorList>
    </citation>
    <scope>IDENTIFICATION</scope>
    <source>
        <tissue evidence="6">Whole body</tissue>
    </source>
</reference>
<dbReference type="AlphaFoldDB" id="A0A8B8F5L6"/>
<dbReference type="SMART" id="SM00186">
    <property type="entry name" value="FBG"/>
    <property type="match status" value="1"/>
</dbReference>
<dbReference type="Pfam" id="PF00147">
    <property type="entry name" value="Fibrinogen_C"/>
    <property type="match status" value="1"/>
</dbReference>
<dbReference type="PROSITE" id="PS51406">
    <property type="entry name" value="FIBRINOGEN_C_2"/>
    <property type="match status" value="1"/>
</dbReference>
<feature type="coiled-coil region" evidence="2">
    <location>
        <begin position="230"/>
        <end position="281"/>
    </location>
</feature>
<evidence type="ECO:0000256" key="2">
    <source>
        <dbReference type="SAM" id="Coils"/>
    </source>
</evidence>
<dbReference type="OrthoDB" id="9990035at2759"/>
<dbReference type="SUPFAM" id="SSF56496">
    <property type="entry name" value="Fibrinogen C-terminal domain-like"/>
    <property type="match status" value="1"/>
</dbReference>
<organism evidence="5 6">
    <name type="scientific">Sipha flava</name>
    <name type="common">yellow sugarcane aphid</name>
    <dbReference type="NCBI Taxonomy" id="143950"/>
    <lineage>
        <taxon>Eukaryota</taxon>
        <taxon>Metazoa</taxon>
        <taxon>Ecdysozoa</taxon>
        <taxon>Arthropoda</taxon>
        <taxon>Hexapoda</taxon>
        <taxon>Insecta</taxon>
        <taxon>Pterygota</taxon>
        <taxon>Neoptera</taxon>
        <taxon>Paraneoptera</taxon>
        <taxon>Hemiptera</taxon>
        <taxon>Sternorrhyncha</taxon>
        <taxon>Aphidomorpha</taxon>
        <taxon>Aphidoidea</taxon>
        <taxon>Aphididae</taxon>
        <taxon>Sipha</taxon>
    </lineage>
</organism>